<evidence type="ECO:0000256" key="9">
    <source>
        <dbReference type="HAMAP-Rule" id="MF_01897"/>
    </source>
</evidence>
<dbReference type="Proteomes" id="UP000176422">
    <property type="component" value="Unassembled WGS sequence"/>
</dbReference>
<keyword evidence="4 9" id="KW-0067">ATP-binding</keyword>
<comment type="function">
    <text evidence="9">A type II topoisomerase that negatively supercoils closed circular double-stranded (ds) DNA in an ATP-dependent manner to modulate DNA topology and maintain chromosomes in an underwound state. Negative supercoiling favors strand separation, and DNA replication, transcription, recombination and repair, all of which involve strand separation. Also able to catalyze the interconversion of other topological isomers of dsDNA rings, including catenanes and knotted rings. Type II topoisomerases break and join 2 DNA strands simultaneously in an ATP-dependent manner.</text>
</comment>
<keyword evidence="5 9" id="KW-0799">Topoisomerase</keyword>
<proteinExistence type="inferred from homology"/>
<dbReference type="InterPro" id="IPR013760">
    <property type="entry name" value="Topo_IIA-like_dom_sf"/>
</dbReference>
<evidence type="ECO:0000313" key="12">
    <source>
        <dbReference type="EMBL" id="OGM92608.1"/>
    </source>
</evidence>
<organism evidence="12 13">
    <name type="scientific">Candidatus Wolfebacteria bacterium RIFOXYB1_FULL_54_12</name>
    <dbReference type="NCBI Taxonomy" id="1802559"/>
    <lineage>
        <taxon>Bacteria</taxon>
        <taxon>Candidatus Wolfeibacteriota</taxon>
    </lineage>
</organism>
<keyword evidence="9" id="KW-0963">Cytoplasm</keyword>
<dbReference type="PANTHER" id="PTHR43493:SF5">
    <property type="entry name" value="DNA GYRASE SUBUNIT A, CHLOROPLASTIC_MITOCHONDRIAL"/>
    <property type="match status" value="1"/>
</dbReference>
<dbReference type="InterPro" id="IPR002205">
    <property type="entry name" value="Topo_IIA_dom_A"/>
</dbReference>
<comment type="miscellaneous">
    <text evidence="9">Few gyrases are as efficient as E.coli at forming negative supercoils. Not all organisms have 2 type II topoisomerases; in organisms with a single type II topoisomerase this enzyme also has to decatenate newly replicated chromosomes.</text>
</comment>
<dbReference type="FunFam" id="3.90.199.10:FF:000001">
    <property type="entry name" value="DNA gyrase subunit A"/>
    <property type="match status" value="1"/>
</dbReference>
<dbReference type="Gene3D" id="3.90.199.10">
    <property type="entry name" value="Topoisomerase II, domain 5"/>
    <property type="match status" value="1"/>
</dbReference>
<evidence type="ECO:0000256" key="5">
    <source>
        <dbReference type="ARBA" id="ARBA00023029"/>
    </source>
</evidence>
<dbReference type="InterPro" id="IPR005743">
    <property type="entry name" value="GyrA"/>
</dbReference>
<reference evidence="12 13" key="1">
    <citation type="journal article" date="2016" name="Nat. Commun.">
        <title>Thousands of microbial genomes shed light on interconnected biogeochemical processes in an aquifer system.</title>
        <authorList>
            <person name="Anantharaman K."/>
            <person name="Brown C.T."/>
            <person name="Hug L.A."/>
            <person name="Sharon I."/>
            <person name="Castelle C.J."/>
            <person name="Probst A.J."/>
            <person name="Thomas B.C."/>
            <person name="Singh A."/>
            <person name="Wilkins M.J."/>
            <person name="Karaoz U."/>
            <person name="Brodie E.L."/>
            <person name="Williams K.H."/>
            <person name="Hubbard S.S."/>
            <person name="Banfield J.F."/>
        </authorList>
    </citation>
    <scope>NUCLEOTIDE SEQUENCE [LARGE SCALE GENOMIC DNA]</scope>
</reference>
<dbReference type="Gene3D" id="1.10.268.10">
    <property type="entry name" value="Topoisomerase, domain 3"/>
    <property type="match status" value="1"/>
</dbReference>
<dbReference type="NCBIfam" id="NF004043">
    <property type="entry name" value="PRK05560.1"/>
    <property type="match status" value="1"/>
</dbReference>
<dbReference type="InterPro" id="IPR035516">
    <property type="entry name" value="Gyrase/topoIV_suA_C"/>
</dbReference>
<dbReference type="GO" id="GO:0005524">
    <property type="term" value="F:ATP binding"/>
    <property type="evidence" value="ECO:0007669"/>
    <property type="project" value="UniProtKB-UniRule"/>
</dbReference>
<evidence type="ECO:0000256" key="2">
    <source>
        <dbReference type="ARBA" id="ARBA00008263"/>
    </source>
</evidence>
<evidence type="ECO:0000259" key="11">
    <source>
        <dbReference type="PROSITE" id="PS52040"/>
    </source>
</evidence>
<dbReference type="GO" id="GO:0034335">
    <property type="term" value="F:DNA negative supercoiling activity"/>
    <property type="evidence" value="ECO:0007669"/>
    <property type="project" value="UniProtKB-ARBA"/>
</dbReference>
<dbReference type="GO" id="GO:0005737">
    <property type="term" value="C:cytoplasm"/>
    <property type="evidence" value="ECO:0007669"/>
    <property type="project" value="UniProtKB-SubCell"/>
</dbReference>
<dbReference type="GO" id="GO:0005694">
    <property type="term" value="C:chromosome"/>
    <property type="evidence" value="ECO:0007669"/>
    <property type="project" value="InterPro"/>
</dbReference>
<dbReference type="GO" id="GO:0003677">
    <property type="term" value="F:DNA binding"/>
    <property type="evidence" value="ECO:0007669"/>
    <property type="project" value="UniProtKB-UniRule"/>
</dbReference>
<dbReference type="InterPro" id="IPR006691">
    <property type="entry name" value="GyrA/parC_rep"/>
</dbReference>
<keyword evidence="7 9" id="KW-0413">Isomerase</keyword>
<evidence type="ECO:0000256" key="6">
    <source>
        <dbReference type="ARBA" id="ARBA00023125"/>
    </source>
</evidence>
<sequence length="824" mass="91429">MTTKQPTMDEQTDKVEKRGIERELQECYLDYAMSVIISRALPDVRDGMKPVQRRILWAMWETGLKAGVKYRKSAAVVGEVLKSYHPHGDSAVYDAMARMAQDFSLRYPLIDGQGNWGSIDGDNQAAMRYTECRLSKISEELLFDIEKDTVAWGPNYDGTSEEPLVLPARLPALLLNGVAGIAVGMATNIPPHNLREIVDAILHLSENPHASTDDLIQFIKGPDFPTGGIIYDKRAIAEAYKTGRGGVTMRAVSDIHERKSGLFNIVITEIPYQVNKSELLAKIAGLVTEKKIEGIKDLRDESDRDGLRVVVELKNDAAPQKVLNQLYKHTDLQKNFNFNMTALIPSPGGLQPQLLSLKDILGFYLEHRKEVVRKRAEYELRKAQERAHILEGLAKALEFIDAVIATIKKSKDKEEAHENLIKKFKLTSIQTTAILEMRLQTLAALESKKIEDELKEKMRIIKELQTLLASVAKILGVITNELRDLRDKFGDDRRTKVVPGAIGEFKEIDLIPEEDVIITLSQSGYIKRVTADTYKAQKRGGKGLIGSEVNEEDTLVNFISGNTHDNILFFTHTGRVFQTKVYDVPQGSRTAKGKLMQNFLDLPPEEKINAVIAYPDGGVEGRYLVMLTADGTIKKTSLSEFANIRRTGIIAINLTKGDSLIGVKLSSGKDEIIITTNAGQAIRFKETDTKPLGRAAAGVRGIKLKKDDRVAGFDIVRTDQKADHKKQTLLVVSENGFAKQTPISEYKTQTRGGMGIKTSNVTPKIGNIISGQIIREEEELLAISNKGQIIRIPLKDVRTAGRATSGVKIMSLKEKDKLAGVVAL</sequence>
<evidence type="ECO:0000256" key="8">
    <source>
        <dbReference type="ARBA" id="ARBA00063644"/>
    </source>
</evidence>
<dbReference type="InterPro" id="IPR050220">
    <property type="entry name" value="Type_II_DNA_Topoisomerases"/>
</dbReference>
<protein>
    <recommendedName>
        <fullName evidence="9">DNA gyrase subunit A</fullName>
        <ecNumber evidence="9">5.6.2.2</ecNumber>
    </recommendedName>
</protein>
<dbReference type="SUPFAM" id="SSF56719">
    <property type="entry name" value="Type II DNA topoisomerase"/>
    <property type="match status" value="1"/>
</dbReference>
<dbReference type="GO" id="GO:0009330">
    <property type="term" value="C:DNA topoisomerase type II (double strand cut, ATP-hydrolyzing) complex"/>
    <property type="evidence" value="ECO:0007669"/>
    <property type="project" value="TreeGrafter"/>
</dbReference>
<comment type="subcellular location">
    <subcellularLocation>
        <location evidence="9">Cytoplasm</location>
    </subcellularLocation>
</comment>
<evidence type="ECO:0000256" key="1">
    <source>
        <dbReference type="ARBA" id="ARBA00000185"/>
    </source>
</evidence>
<dbReference type="PROSITE" id="PS52040">
    <property type="entry name" value="TOPO_IIA"/>
    <property type="match status" value="1"/>
</dbReference>
<comment type="caution">
    <text evidence="12">The sequence shown here is derived from an EMBL/GenBank/DDBJ whole genome shotgun (WGS) entry which is preliminary data.</text>
</comment>
<dbReference type="EC" id="5.6.2.2" evidence="9"/>
<dbReference type="Pfam" id="PF00521">
    <property type="entry name" value="DNA_topoisoIV"/>
    <property type="match status" value="1"/>
</dbReference>
<dbReference type="InterPro" id="IPR013757">
    <property type="entry name" value="Topo_IIA_A_a_sf"/>
</dbReference>
<dbReference type="NCBIfam" id="NF004044">
    <property type="entry name" value="PRK05561.1"/>
    <property type="match status" value="1"/>
</dbReference>
<dbReference type="FunFam" id="2.120.10.90:FF:000005">
    <property type="entry name" value="DNA topoisomerase 4 subunit A"/>
    <property type="match status" value="1"/>
</dbReference>
<dbReference type="Gene3D" id="3.30.1360.40">
    <property type="match status" value="1"/>
</dbReference>
<feature type="active site" description="O-(5'-phospho-DNA)-tyrosine intermediate" evidence="9 10">
    <location>
        <position position="129"/>
    </location>
</feature>
<evidence type="ECO:0000256" key="4">
    <source>
        <dbReference type="ARBA" id="ARBA00022840"/>
    </source>
</evidence>
<name>A0A1F8DX70_9BACT</name>
<evidence type="ECO:0000256" key="10">
    <source>
        <dbReference type="PROSITE-ProRule" id="PRU01384"/>
    </source>
</evidence>
<evidence type="ECO:0000256" key="3">
    <source>
        <dbReference type="ARBA" id="ARBA00022741"/>
    </source>
</evidence>
<dbReference type="NCBIfam" id="TIGR01063">
    <property type="entry name" value="gyrA"/>
    <property type="match status" value="1"/>
</dbReference>
<feature type="short sequence motif" description="GyrA-box" evidence="9">
    <location>
        <begin position="537"/>
        <end position="543"/>
    </location>
</feature>
<dbReference type="GO" id="GO:0006265">
    <property type="term" value="P:DNA topological change"/>
    <property type="evidence" value="ECO:0007669"/>
    <property type="project" value="UniProtKB-UniRule"/>
</dbReference>
<dbReference type="FunFam" id="3.30.1360.40:FF:000002">
    <property type="entry name" value="DNA gyrase subunit A"/>
    <property type="match status" value="1"/>
</dbReference>
<accession>A0A1F8DX70</accession>
<feature type="domain" description="Topo IIA-type catalytic" evidence="11">
    <location>
        <begin position="41"/>
        <end position="510"/>
    </location>
</feature>
<dbReference type="FunFam" id="1.10.268.10:FF:000001">
    <property type="entry name" value="DNA gyrase subunit A"/>
    <property type="match status" value="1"/>
</dbReference>
<comment type="subunit">
    <text evidence="9">Heterotetramer, composed of two GyrA and two GyrB chains. In the heterotetramer, GyrA contains the active site tyrosine that forms a transient covalent intermediate with DNA, while GyrB binds cofactors and catalyzes ATP hydrolysis.</text>
</comment>
<gene>
    <name evidence="9" type="primary">gyrA</name>
    <name evidence="12" type="ORF">A2372_04160</name>
</gene>
<dbReference type="SMART" id="SM00434">
    <property type="entry name" value="TOP4c"/>
    <property type="match status" value="1"/>
</dbReference>
<dbReference type="EMBL" id="MGIT01000004">
    <property type="protein sequence ID" value="OGM92608.1"/>
    <property type="molecule type" value="Genomic_DNA"/>
</dbReference>
<evidence type="ECO:0000313" key="13">
    <source>
        <dbReference type="Proteomes" id="UP000176422"/>
    </source>
</evidence>
<keyword evidence="3 9" id="KW-0547">Nucleotide-binding</keyword>
<dbReference type="Pfam" id="PF03989">
    <property type="entry name" value="DNA_gyraseA_C"/>
    <property type="match status" value="6"/>
</dbReference>
<dbReference type="PANTHER" id="PTHR43493">
    <property type="entry name" value="DNA GYRASE/TOPOISOMERASE SUBUNIT A"/>
    <property type="match status" value="1"/>
</dbReference>
<dbReference type="STRING" id="1802559.A2372_04160"/>
<comment type="subunit">
    <text evidence="8">Heterotetramer composed of ParC and ParE.</text>
</comment>
<dbReference type="HAMAP" id="MF_01897">
    <property type="entry name" value="GyrA"/>
    <property type="match status" value="1"/>
</dbReference>
<dbReference type="AlphaFoldDB" id="A0A1F8DX70"/>
<dbReference type="Gene3D" id="2.120.10.90">
    <property type="entry name" value="DNA gyrase/topoisomerase IV, subunit A, C-terminal"/>
    <property type="match status" value="1"/>
</dbReference>
<comment type="similarity">
    <text evidence="2 9">Belongs to the type II topoisomerase GyrA/ParC subunit family.</text>
</comment>
<comment type="catalytic activity">
    <reaction evidence="1 9 10">
        <text>ATP-dependent breakage, passage and rejoining of double-stranded DNA.</text>
        <dbReference type="EC" id="5.6.2.2"/>
    </reaction>
</comment>
<dbReference type="SUPFAM" id="SSF101904">
    <property type="entry name" value="GyrA/ParC C-terminal domain-like"/>
    <property type="match status" value="1"/>
</dbReference>
<evidence type="ECO:0000256" key="7">
    <source>
        <dbReference type="ARBA" id="ARBA00023235"/>
    </source>
</evidence>
<dbReference type="InterPro" id="IPR013758">
    <property type="entry name" value="Topo_IIA_A/C_ab"/>
</dbReference>
<dbReference type="CDD" id="cd00187">
    <property type="entry name" value="TOP4c"/>
    <property type="match status" value="1"/>
</dbReference>
<dbReference type="GO" id="GO:0006261">
    <property type="term" value="P:DNA-templated DNA replication"/>
    <property type="evidence" value="ECO:0007669"/>
    <property type="project" value="UniProtKB-UniRule"/>
</dbReference>
<keyword evidence="6 9" id="KW-0238">DNA-binding</keyword>